<dbReference type="InterPro" id="IPR016214">
    <property type="entry name" value="NAD-red_Hydgase_HoxS_gsu"/>
</dbReference>
<protein>
    <recommendedName>
        <fullName evidence="4">NADH-quinone oxidoreductase subunit G</fullName>
    </recommendedName>
    <alternativeName>
        <fullName evidence="14">NADH dehydrogenase I subunit G</fullName>
    </alternativeName>
    <alternativeName>
        <fullName evidence="15">NDH-1 subunit G</fullName>
    </alternativeName>
</protein>
<dbReference type="GO" id="GO:0051539">
    <property type="term" value="F:4 iron, 4 sulfur cluster binding"/>
    <property type="evidence" value="ECO:0007669"/>
    <property type="project" value="UniProtKB-KW"/>
</dbReference>
<feature type="domain" description="4Fe-4S His(Cys)3-ligated-type" evidence="18">
    <location>
        <begin position="78"/>
        <end position="117"/>
    </location>
</feature>
<dbReference type="InterPro" id="IPR036010">
    <property type="entry name" value="2Fe-2S_ferredoxin-like_sf"/>
</dbReference>
<evidence type="ECO:0000313" key="20">
    <source>
        <dbReference type="Proteomes" id="UP000503004"/>
    </source>
</evidence>
<keyword evidence="5" id="KW-0004">4Fe-4S</keyword>
<keyword evidence="12" id="KW-0472">Membrane</keyword>
<evidence type="ECO:0000256" key="3">
    <source>
        <dbReference type="ARBA" id="ARBA00005404"/>
    </source>
</evidence>
<comment type="subunit">
    <text evidence="13">Composed of 13 different subunits. Subunits NuoCD, E, F, and G constitute the peripheral sector of the complex.</text>
</comment>
<evidence type="ECO:0000313" key="19">
    <source>
        <dbReference type="EMBL" id="QJD29250.1"/>
    </source>
</evidence>
<gene>
    <name evidence="19" type="ORF">GNH96_04200</name>
</gene>
<keyword evidence="10" id="KW-0411">Iron-sulfur</keyword>
<proteinExistence type="inferred from homology"/>
<evidence type="ECO:0000256" key="14">
    <source>
        <dbReference type="ARBA" id="ARBA00031577"/>
    </source>
</evidence>
<dbReference type="InterPro" id="IPR000283">
    <property type="entry name" value="NADH_UbQ_OxRdtase_75kDa_su_CS"/>
</dbReference>
<dbReference type="GO" id="GO:0016020">
    <property type="term" value="C:membrane"/>
    <property type="evidence" value="ECO:0007669"/>
    <property type="project" value="UniProtKB-SubCell"/>
</dbReference>
<dbReference type="Pfam" id="PF13510">
    <property type="entry name" value="Fer2_4"/>
    <property type="match status" value="1"/>
</dbReference>
<dbReference type="PROSITE" id="PS51839">
    <property type="entry name" value="4FE4S_HC3"/>
    <property type="match status" value="1"/>
</dbReference>
<dbReference type="InterPro" id="IPR001041">
    <property type="entry name" value="2Fe-2S_ferredoxin-type"/>
</dbReference>
<evidence type="ECO:0000256" key="8">
    <source>
        <dbReference type="ARBA" id="ARBA00022967"/>
    </source>
</evidence>
<keyword evidence="7" id="KW-0479">Metal-binding</keyword>
<comment type="similarity">
    <text evidence="3">Belongs to the complex I 75 kDa subunit family.</text>
</comment>
<evidence type="ECO:0000259" key="18">
    <source>
        <dbReference type="PROSITE" id="PS51839"/>
    </source>
</evidence>
<evidence type="ECO:0000256" key="4">
    <source>
        <dbReference type="ARBA" id="ARBA00019902"/>
    </source>
</evidence>
<sequence length="243" mass="26656">MTKPFLQIDGKPIPYTAGQTIMEAATAAGIYIPHLCHNPEFEPHGSCKLCTVKVNGRNCSACTFPAADGQDVLNDTAELNELRRTVTQLLFVEGNHLCPSCEKSGNCQLQAAAYFLGMVDAHFPFFYPARELDGSHPDILLDRDRCIFCELCVRASRDVDGKNVFAIGGRGIDSRLIVNSPSGKLADTPIAATDKAARVCPVGAILVKRRGFEVPIGERLYDRHTLAEESLEREEPIVESRHD</sequence>
<dbReference type="CDD" id="cd00207">
    <property type="entry name" value="fer2"/>
    <property type="match status" value="1"/>
</dbReference>
<evidence type="ECO:0000256" key="2">
    <source>
        <dbReference type="ARBA" id="ARBA00004370"/>
    </source>
</evidence>
<reference evidence="20" key="1">
    <citation type="submission" date="2019-12" db="EMBL/GenBank/DDBJ databases">
        <authorList>
            <person name="Awala S.I."/>
            <person name="Rhee S.K."/>
        </authorList>
    </citation>
    <scope>NUCLEOTIDE SEQUENCE [LARGE SCALE GENOMIC DNA]</scope>
    <source>
        <strain evidence="20">IM1</strain>
    </source>
</reference>
<evidence type="ECO:0000256" key="6">
    <source>
        <dbReference type="ARBA" id="ARBA00022714"/>
    </source>
</evidence>
<dbReference type="Gene3D" id="3.10.20.740">
    <property type="match status" value="1"/>
</dbReference>
<evidence type="ECO:0000256" key="5">
    <source>
        <dbReference type="ARBA" id="ARBA00022485"/>
    </source>
</evidence>
<evidence type="ECO:0000256" key="12">
    <source>
        <dbReference type="ARBA" id="ARBA00023136"/>
    </source>
</evidence>
<evidence type="ECO:0000256" key="13">
    <source>
        <dbReference type="ARBA" id="ARBA00026021"/>
    </source>
</evidence>
<evidence type="ECO:0000256" key="1">
    <source>
        <dbReference type="ARBA" id="ARBA00001966"/>
    </source>
</evidence>
<keyword evidence="20" id="KW-1185">Reference proteome</keyword>
<evidence type="ECO:0000256" key="10">
    <source>
        <dbReference type="ARBA" id="ARBA00023014"/>
    </source>
</evidence>
<dbReference type="PROSITE" id="PS00642">
    <property type="entry name" value="COMPLEX1_75K_2"/>
    <property type="match status" value="1"/>
</dbReference>
<dbReference type="Proteomes" id="UP000503004">
    <property type="component" value="Chromosome"/>
</dbReference>
<keyword evidence="9" id="KW-0408">Iron</keyword>
<dbReference type="EMBL" id="CP046565">
    <property type="protein sequence ID" value="QJD29250.1"/>
    <property type="molecule type" value="Genomic_DNA"/>
</dbReference>
<dbReference type="Pfam" id="PF10588">
    <property type="entry name" value="NADH-G_4Fe-4S_3"/>
    <property type="match status" value="1"/>
</dbReference>
<evidence type="ECO:0000256" key="9">
    <source>
        <dbReference type="ARBA" id="ARBA00023004"/>
    </source>
</evidence>
<feature type="domain" description="2Fe-2S ferredoxin-type" evidence="17">
    <location>
        <begin position="2"/>
        <end position="80"/>
    </location>
</feature>
<evidence type="ECO:0000259" key="17">
    <source>
        <dbReference type="PROSITE" id="PS51085"/>
    </source>
</evidence>
<dbReference type="PROSITE" id="PS51085">
    <property type="entry name" value="2FE2S_FER_2"/>
    <property type="match status" value="1"/>
</dbReference>
<evidence type="ECO:0000256" key="7">
    <source>
        <dbReference type="ARBA" id="ARBA00022723"/>
    </source>
</evidence>
<organism evidence="19 20">
    <name type="scientific">Methylococcus geothermalis</name>
    <dbReference type="NCBI Taxonomy" id="2681310"/>
    <lineage>
        <taxon>Bacteria</taxon>
        <taxon>Pseudomonadati</taxon>
        <taxon>Pseudomonadota</taxon>
        <taxon>Gammaproteobacteria</taxon>
        <taxon>Methylococcales</taxon>
        <taxon>Methylococcaceae</taxon>
        <taxon>Methylococcus</taxon>
    </lineage>
</organism>
<dbReference type="GO" id="GO:0016491">
    <property type="term" value="F:oxidoreductase activity"/>
    <property type="evidence" value="ECO:0007669"/>
    <property type="project" value="InterPro"/>
</dbReference>
<comment type="cofactor">
    <cofactor evidence="16">
        <name>[2Fe-2S] cluster</name>
        <dbReference type="ChEBI" id="CHEBI:190135"/>
    </cofactor>
</comment>
<comment type="cofactor">
    <cofactor evidence="1">
        <name>[4Fe-4S] cluster</name>
        <dbReference type="ChEBI" id="CHEBI:49883"/>
    </cofactor>
</comment>
<dbReference type="SUPFAM" id="SSF54292">
    <property type="entry name" value="2Fe-2S ferredoxin-like"/>
    <property type="match status" value="1"/>
</dbReference>
<dbReference type="FunFam" id="3.10.20.740:FF:000004">
    <property type="entry name" value="NADH-quinone oxidoreductase"/>
    <property type="match status" value="1"/>
</dbReference>
<dbReference type="Gene3D" id="3.30.70.20">
    <property type="match status" value="1"/>
</dbReference>
<dbReference type="GO" id="GO:0051537">
    <property type="term" value="F:2 iron, 2 sulfur cluster binding"/>
    <property type="evidence" value="ECO:0007669"/>
    <property type="project" value="UniProtKB-KW"/>
</dbReference>
<dbReference type="GO" id="GO:0008137">
    <property type="term" value="F:NADH dehydrogenase (ubiquinone) activity"/>
    <property type="evidence" value="ECO:0007669"/>
    <property type="project" value="InterPro"/>
</dbReference>
<dbReference type="KEGG" id="metu:GNH96_04200"/>
<accession>A0A858Q5X6</accession>
<dbReference type="GO" id="GO:0046872">
    <property type="term" value="F:metal ion binding"/>
    <property type="evidence" value="ECO:0007669"/>
    <property type="project" value="UniProtKB-KW"/>
</dbReference>
<dbReference type="SMART" id="SM00929">
    <property type="entry name" value="NADH-G_4Fe-4S_3"/>
    <property type="match status" value="1"/>
</dbReference>
<keyword evidence="6" id="KW-0001">2Fe-2S</keyword>
<evidence type="ECO:0000256" key="11">
    <source>
        <dbReference type="ARBA" id="ARBA00023027"/>
    </source>
</evidence>
<dbReference type="Pfam" id="PF13459">
    <property type="entry name" value="Fer4_15"/>
    <property type="match status" value="1"/>
</dbReference>
<dbReference type="SUPFAM" id="SSF54862">
    <property type="entry name" value="4Fe-4S ferredoxins"/>
    <property type="match status" value="1"/>
</dbReference>
<keyword evidence="11" id="KW-0520">NAD</keyword>
<name>A0A858Q5X6_9GAMM</name>
<dbReference type="InterPro" id="IPR019574">
    <property type="entry name" value="NADH_UbQ_OxRdtase_Gsu_4Fe4S-bd"/>
</dbReference>
<evidence type="ECO:0000256" key="15">
    <source>
        <dbReference type="ARBA" id="ARBA00032783"/>
    </source>
</evidence>
<dbReference type="RefSeq" id="WP_169602542.1">
    <property type="nucleotide sequence ID" value="NZ_CP046565.1"/>
</dbReference>
<comment type="subcellular location">
    <subcellularLocation>
        <location evidence="2">Membrane</location>
    </subcellularLocation>
</comment>
<dbReference type="AlphaFoldDB" id="A0A858Q5X6"/>
<dbReference type="GO" id="GO:0042773">
    <property type="term" value="P:ATP synthesis coupled electron transport"/>
    <property type="evidence" value="ECO:0007669"/>
    <property type="project" value="InterPro"/>
</dbReference>
<dbReference type="PIRSF" id="PIRSF000309">
    <property type="entry name" value="NAD_red_hyd_HoxU"/>
    <property type="match status" value="1"/>
</dbReference>
<evidence type="ECO:0000256" key="16">
    <source>
        <dbReference type="ARBA" id="ARBA00034078"/>
    </source>
</evidence>
<keyword evidence="8" id="KW-1278">Translocase</keyword>